<feature type="signal peptide" evidence="1">
    <location>
        <begin position="1"/>
        <end position="19"/>
    </location>
</feature>
<dbReference type="OrthoDB" id="8456317at2"/>
<keyword evidence="3" id="KW-1185">Reference proteome</keyword>
<evidence type="ECO:0000313" key="3">
    <source>
        <dbReference type="Proteomes" id="UP000249065"/>
    </source>
</evidence>
<protein>
    <recommendedName>
        <fullName evidence="4">Toxin co-regulated pilus biosynthesis protein Q C-terminal domain-containing protein</fullName>
    </recommendedName>
</protein>
<accession>A0A327MKU2</accession>
<keyword evidence="1" id="KW-0732">Signal</keyword>
<name>A0A327MKU2_9PROT</name>
<feature type="chain" id="PRO_5016298072" description="Toxin co-regulated pilus biosynthesis protein Q C-terminal domain-containing protein" evidence="1">
    <location>
        <begin position="20"/>
        <end position="163"/>
    </location>
</feature>
<reference evidence="3" key="1">
    <citation type="submission" date="2018-06" db="EMBL/GenBank/DDBJ databases">
        <authorList>
            <person name="Khan S.A."/>
        </authorList>
    </citation>
    <scope>NUCLEOTIDE SEQUENCE [LARGE SCALE GENOMIC DNA]</scope>
    <source>
        <strain evidence="3">DB-1506</strain>
    </source>
</reference>
<evidence type="ECO:0008006" key="4">
    <source>
        <dbReference type="Google" id="ProtNLM"/>
    </source>
</evidence>
<organism evidence="2 3">
    <name type="scientific">Roseicella frigidaeris</name>
    <dbReference type="NCBI Taxonomy" id="2230885"/>
    <lineage>
        <taxon>Bacteria</taxon>
        <taxon>Pseudomonadati</taxon>
        <taxon>Pseudomonadota</taxon>
        <taxon>Alphaproteobacteria</taxon>
        <taxon>Acetobacterales</taxon>
        <taxon>Roseomonadaceae</taxon>
        <taxon>Roseicella</taxon>
    </lineage>
</organism>
<dbReference type="Proteomes" id="UP000249065">
    <property type="component" value="Unassembled WGS sequence"/>
</dbReference>
<evidence type="ECO:0000313" key="2">
    <source>
        <dbReference type="EMBL" id="RAI60778.1"/>
    </source>
</evidence>
<comment type="caution">
    <text evidence="2">The sequence shown here is derived from an EMBL/GenBank/DDBJ whole genome shotgun (WGS) entry which is preliminary data.</text>
</comment>
<dbReference type="AlphaFoldDB" id="A0A327MKU2"/>
<dbReference type="RefSeq" id="WP_111467890.1">
    <property type="nucleotide sequence ID" value="NZ_QLIX01000001.1"/>
</dbReference>
<dbReference type="EMBL" id="QLIX01000001">
    <property type="protein sequence ID" value="RAI60778.1"/>
    <property type="molecule type" value="Genomic_DNA"/>
</dbReference>
<sequence length="163" mass="16215">MAITPWLRLLLLLPAAACATSGEREAEALRHALESSQASLAALAPQGIPAQPAPRPVSLTAATSPAAMPALPAAASGPAPTAAAQLLGAPPALLRRWLGEPSLIRAEGGAEVWLYAGPACALDLVLYPAGDGLGVAHAAARASGATPRTEAACLAELAGRPMP</sequence>
<proteinExistence type="predicted"/>
<evidence type="ECO:0000256" key="1">
    <source>
        <dbReference type="SAM" id="SignalP"/>
    </source>
</evidence>
<gene>
    <name evidence="2" type="ORF">DOO78_01215</name>
</gene>